<dbReference type="EMBL" id="CP113088">
    <property type="protein sequence ID" value="WAC01014.1"/>
    <property type="molecule type" value="Genomic_DNA"/>
</dbReference>
<reference evidence="1" key="1">
    <citation type="submission" date="2022-11" db="EMBL/GenBank/DDBJ databases">
        <title>Lacinutrix neustonica HL-RS19T sp. nov., isolated from the surface microlayer sample of brackish Lake Shihwa.</title>
        <authorList>
            <person name="Choi J.Y."/>
            <person name="Hwang C.Y."/>
        </authorList>
    </citation>
    <scope>NUCLEOTIDE SEQUENCE</scope>
    <source>
        <strain evidence="1">HL-RS19</strain>
    </source>
</reference>
<dbReference type="AlphaFoldDB" id="A0A9E8MU60"/>
<evidence type="ECO:0000313" key="1">
    <source>
        <dbReference type="EMBL" id="WAC01014.1"/>
    </source>
</evidence>
<proteinExistence type="predicted"/>
<dbReference type="Proteomes" id="UP001164705">
    <property type="component" value="Chromosome"/>
</dbReference>
<dbReference type="KEGG" id="lnu:N7U66_12595"/>
<accession>A0A9E8MU60</accession>
<dbReference type="RefSeq" id="WP_267675562.1">
    <property type="nucleotide sequence ID" value="NZ_CP113088.1"/>
</dbReference>
<name>A0A9E8MU60_9FLAO</name>
<protein>
    <submittedName>
        <fullName evidence="1">Uncharacterized protein</fullName>
    </submittedName>
</protein>
<sequence length="47" mass="5001">MKTQKNNLQFHTATILEINDSTLKSVDVGSNLGAILQALSIGTVALM</sequence>
<keyword evidence="2" id="KW-1185">Reference proteome</keyword>
<evidence type="ECO:0000313" key="2">
    <source>
        <dbReference type="Proteomes" id="UP001164705"/>
    </source>
</evidence>
<organism evidence="1 2">
    <name type="scientific">Lacinutrix neustonica</name>
    <dbReference type="NCBI Taxonomy" id="2980107"/>
    <lineage>
        <taxon>Bacteria</taxon>
        <taxon>Pseudomonadati</taxon>
        <taxon>Bacteroidota</taxon>
        <taxon>Flavobacteriia</taxon>
        <taxon>Flavobacteriales</taxon>
        <taxon>Flavobacteriaceae</taxon>
        <taxon>Lacinutrix</taxon>
    </lineage>
</organism>
<gene>
    <name evidence="1" type="ORF">N7U66_12595</name>
</gene>